<evidence type="ECO:0000313" key="1">
    <source>
        <dbReference type="EMBL" id="KAL3621252.1"/>
    </source>
</evidence>
<reference evidence="2" key="1">
    <citation type="journal article" date="2024" name="IScience">
        <title>Strigolactones Initiate the Formation of Haustorium-like Structures in Castilleja.</title>
        <authorList>
            <person name="Buerger M."/>
            <person name="Peterson D."/>
            <person name="Chory J."/>
        </authorList>
    </citation>
    <scope>NUCLEOTIDE SEQUENCE [LARGE SCALE GENOMIC DNA]</scope>
</reference>
<sequence>MSKNKERPPETLDFIWTVEVLSDPIKRHEYDKKGMLYLYDANIAVRLSQSLQEPDSNLQWSRSWKDLIPVKVSGLSTKKLEATGFKYESGLEEMYDGAIKSCKEKGFL</sequence>
<name>A0ABD3BVG3_9LAMI</name>
<protein>
    <submittedName>
        <fullName evidence="1">Uncharacterized protein</fullName>
    </submittedName>
</protein>
<keyword evidence="2" id="KW-1185">Reference proteome</keyword>
<dbReference type="Gene3D" id="3.40.50.720">
    <property type="entry name" value="NAD(P)-binding Rossmann-like Domain"/>
    <property type="match status" value="1"/>
</dbReference>
<proteinExistence type="predicted"/>
<dbReference type="EMBL" id="JAVIJP010000066">
    <property type="protein sequence ID" value="KAL3621252.1"/>
    <property type="molecule type" value="Genomic_DNA"/>
</dbReference>
<dbReference type="Proteomes" id="UP001632038">
    <property type="component" value="Unassembled WGS sequence"/>
</dbReference>
<comment type="caution">
    <text evidence="1">The sequence shown here is derived from an EMBL/GenBank/DDBJ whole genome shotgun (WGS) entry which is preliminary data.</text>
</comment>
<dbReference type="AlphaFoldDB" id="A0ABD3BVG3"/>
<gene>
    <name evidence="1" type="ORF">CASFOL_036164</name>
</gene>
<organism evidence="1 2">
    <name type="scientific">Castilleja foliolosa</name>
    <dbReference type="NCBI Taxonomy" id="1961234"/>
    <lineage>
        <taxon>Eukaryota</taxon>
        <taxon>Viridiplantae</taxon>
        <taxon>Streptophyta</taxon>
        <taxon>Embryophyta</taxon>
        <taxon>Tracheophyta</taxon>
        <taxon>Spermatophyta</taxon>
        <taxon>Magnoliopsida</taxon>
        <taxon>eudicotyledons</taxon>
        <taxon>Gunneridae</taxon>
        <taxon>Pentapetalae</taxon>
        <taxon>asterids</taxon>
        <taxon>lamiids</taxon>
        <taxon>Lamiales</taxon>
        <taxon>Orobanchaceae</taxon>
        <taxon>Pedicularideae</taxon>
        <taxon>Castillejinae</taxon>
        <taxon>Castilleja</taxon>
    </lineage>
</organism>
<accession>A0ABD3BVG3</accession>
<evidence type="ECO:0000313" key="2">
    <source>
        <dbReference type="Proteomes" id="UP001632038"/>
    </source>
</evidence>